<organism evidence="2 3">
    <name type="scientific">Pomacea canaliculata</name>
    <name type="common">Golden apple snail</name>
    <dbReference type="NCBI Taxonomy" id="400727"/>
    <lineage>
        <taxon>Eukaryota</taxon>
        <taxon>Metazoa</taxon>
        <taxon>Spiralia</taxon>
        <taxon>Lophotrochozoa</taxon>
        <taxon>Mollusca</taxon>
        <taxon>Gastropoda</taxon>
        <taxon>Caenogastropoda</taxon>
        <taxon>Architaenioglossa</taxon>
        <taxon>Ampullarioidea</taxon>
        <taxon>Ampullariidae</taxon>
        <taxon>Pomacea</taxon>
    </lineage>
</organism>
<name>A0A2T7NSV1_POMCA</name>
<proteinExistence type="predicted"/>
<evidence type="ECO:0000313" key="3">
    <source>
        <dbReference type="Proteomes" id="UP000245119"/>
    </source>
</evidence>
<comment type="caution">
    <text evidence="2">The sequence shown here is derived from an EMBL/GenBank/DDBJ whole genome shotgun (WGS) entry which is preliminary data.</text>
</comment>
<protein>
    <submittedName>
        <fullName evidence="2">Uncharacterized protein</fullName>
    </submittedName>
</protein>
<dbReference type="AlphaFoldDB" id="A0A2T7NSV1"/>
<reference evidence="2 3" key="1">
    <citation type="submission" date="2018-04" db="EMBL/GenBank/DDBJ databases">
        <title>The genome of golden apple snail Pomacea canaliculata provides insight into stress tolerance and invasive adaptation.</title>
        <authorList>
            <person name="Liu C."/>
            <person name="Liu B."/>
            <person name="Ren Y."/>
            <person name="Zhang Y."/>
            <person name="Wang H."/>
            <person name="Li S."/>
            <person name="Jiang F."/>
            <person name="Yin L."/>
            <person name="Zhang G."/>
            <person name="Qian W."/>
            <person name="Fan W."/>
        </authorList>
    </citation>
    <scope>NUCLEOTIDE SEQUENCE [LARGE SCALE GENOMIC DNA]</scope>
    <source>
        <strain evidence="2">SZHN2017</strain>
        <tissue evidence="2">Muscle</tissue>
    </source>
</reference>
<gene>
    <name evidence="2" type="ORF">C0Q70_14728</name>
</gene>
<dbReference type="EMBL" id="PZQS01000009">
    <property type="protein sequence ID" value="PVD24257.1"/>
    <property type="molecule type" value="Genomic_DNA"/>
</dbReference>
<sequence>MYLSFVCRRGELHSLRSEGVRVDTRQELFVGKGRKRQRERRARDGANSCVTCSGDSKTDGIRVRGAHSRSELAPP</sequence>
<feature type="region of interest" description="Disordered" evidence="1">
    <location>
        <begin position="32"/>
        <end position="52"/>
    </location>
</feature>
<accession>A0A2T7NSV1</accession>
<dbReference type="Proteomes" id="UP000245119">
    <property type="component" value="Linkage Group LG9"/>
</dbReference>
<keyword evidence="3" id="KW-1185">Reference proteome</keyword>
<evidence type="ECO:0000313" key="2">
    <source>
        <dbReference type="EMBL" id="PVD24257.1"/>
    </source>
</evidence>
<evidence type="ECO:0000256" key="1">
    <source>
        <dbReference type="SAM" id="MobiDB-lite"/>
    </source>
</evidence>